<sequence>MARSNSGDSTRAGAAGSKKPKKQRWYHQVWAVYKMTHKQDPSVTWIMLGVFVAIVLLAEVIGLLWGHPIYMLIVGIPFGLLGAMFVLSRKAEKAAYTQIQGQPGAARAALGTVRGGWTFEDEPVAVDPRNQDFVFRGVGRAGVVLVSEGPAHRVRKLLDKETKRTARVLPNVPVTAIQCGDEEGQVPLTKLTRSVTKLKKRLTKSEVNEVGKRLKALGGARLPIPKGIDPTRMRPDRKAMRGR</sequence>
<gene>
    <name evidence="3" type="ORF">EDD34_1397</name>
</gene>
<dbReference type="EMBL" id="RKQZ01000001">
    <property type="protein sequence ID" value="RPF20790.1"/>
    <property type="molecule type" value="Genomic_DNA"/>
</dbReference>
<feature type="compositionally biased region" description="Basic and acidic residues" evidence="1">
    <location>
        <begin position="229"/>
        <end position="243"/>
    </location>
</feature>
<dbReference type="OrthoDB" id="8479889at2"/>
<organism evidence="3 4">
    <name type="scientific">Myceligenerans xiligouense</name>
    <dbReference type="NCBI Taxonomy" id="253184"/>
    <lineage>
        <taxon>Bacteria</taxon>
        <taxon>Bacillati</taxon>
        <taxon>Actinomycetota</taxon>
        <taxon>Actinomycetes</taxon>
        <taxon>Micrococcales</taxon>
        <taxon>Promicromonosporaceae</taxon>
        <taxon>Myceligenerans</taxon>
    </lineage>
</organism>
<keyword evidence="2" id="KW-0472">Membrane</keyword>
<dbReference type="Pfam" id="PF13829">
    <property type="entry name" value="DUF4191"/>
    <property type="match status" value="1"/>
</dbReference>
<evidence type="ECO:0000256" key="1">
    <source>
        <dbReference type="SAM" id="MobiDB-lite"/>
    </source>
</evidence>
<evidence type="ECO:0000256" key="2">
    <source>
        <dbReference type="SAM" id="Phobius"/>
    </source>
</evidence>
<evidence type="ECO:0000313" key="3">
    <source>
        <dbReference type="EMBL" id="RPF20790.1"/>
    </source>
</evidence>
<dbReference type="AlphaFoldDB" id="A0A3N4YQM6"/>
<proteinExistence type="predicted"/>
<feature type="region of interest" description="Disordered" evidence="1">
    <location>
        <begin position="1"/>
        <end position="20"/>
    </location>
</feature>
<keyword evidence="4" id="KW-1185">Reference proteome</keyword>
<protein>
    <submittedName>
        <fullName evidence="3">Uncharacterized protein DUF4191</fullName>
    </submittedName>
</protein>
<dbReference type="Proteomes" id="UP000280501">
    <property type="component" value="Unassembled WGS sequence"/>
</dbReference>
<feature type="transmembrane region" description="Helical" evidence="2">
    <location>
        <begin position="69"/>
        <end position="87"/>
    </location>
</feature>
<feature type="transmembrane region" description="Helical" evidence="2">
    <location>
        <begin position="43"/>
        <end position="63"/>
    </location>
</feature>
<keyword evidence="2" id="KW-1133">Transmembrane helix</keyword>
<accession>A0A3N4YQM6</accession>
<name>A0A3N4YQM6_9MICO</name>
<feature type="region of interest" description="Disordered" evidence="1">
    <location>
        <begin position="221"/>
        <end position="243"/>
    </location>
</feature>
<reference evidence="3 4" key="1">
    <citation type="submission" date="2018-11" db="EMBL/GenBank/DDBJ databases">
        <title>Sequencing the genomes of 1000 actinobacteria strains.</title>
        <authorList>
            <person name="Klenk H.-P."/>
        </authorList>
    </citation>
    <scope>NUCLEOTIDE SEQUENCE [LARGE SCALE GENOMIC DNA]</scope>
    <source>
        <strain evidence="3 4">DSM 15700</strain>
    </source>
</reference>
<dbReference type="InterPro" id="IPR025445">
    <property type="entry name" value="DUF4191"/>
</dbReference>
<comment type="caution">
    <text evidence="3">The sequence shown here is derived from an EMBL/GenBank/DDBJ whole genome shotgun (WGS) entry which is preliminary data.</text>
</comment>
<keyword evidence="2" id="KW-0812">Transmembrane</keyword>
<evidence type="ECO:0000313" key="4">
    <source>
        <dbReference type="Proteomes" id="UP000280501"/>
    </source>
</evidence>
<dbReference type="RefSeq" id="WP_123813909.1">
    <property type="nucleotide sequence ID" value="NZ_RKQZ01000001.1"/>
</dbReference>